<feature type="chain" id="PRO_5006458419" description="Ionotropic glutamate receptor C-terminal domain-containing protein" evidence="9">
    <location>
        <begin position="21"/>
        <end position="605"/>
    </location>
</feature>
<evidence type="ECO:0000256" key="5">
    <source>
        <dbReference type="ARBA" id="ARBA00023136"/>
    </source>
</evidence>
<dbReference type="KEGG" id="dwi:6651353"/>
<dbReference type="OrthoDB" id="7959891at2759"/>
<dbReference type="PANTHER" id="PTHR42643">
    <property type="entry name" value="IONOTROPIC RECEPTOR 20A-RELATED"/>
    <property type="match status" value="1"/>
</dbReference>
<dbReference type="PANTHER" id="PTHR42643:SF41">
    <property type="entry name" value="IONOTROPIC RECEPTOR 20A-RELATED"/>
    <property type="match status" value="1"/>
</dbReference>
<evidence type="ECO:0000256" key="8">
    <source>
        <dbReference type="SAM" id="Phobius"/>
    </source>
</evidence>
<organism evidence="10 11">
    <name type="scientific">Drosophila willistoni</name>
    <name type="common">Fruit fly</name>
    <dbReference type="NCBI Taxonomy" id="7260"/>
    <lineage>
        <taxon>Eukaryota</taxon>
        <taxon>Metazoa</taxon>
        <taxon>Ecdysozoa</taxon>
        <taxon>Arthropoda</taxon>
        <taxon>Hexapoda</taxon>
        <taxon>Insecta</taxon>
        <taxon>Pterygota</taxon>
        <taxon>Neoptera</taxon>
        <taxon>Endopterygota</taxon>
        <taxon>Diptera</taxon>
        <taxon>Brachycera</taxon>
        <taxon>Muscomorpha</taxon>
        <taxon>Ephydroidea</taxon>
        <taxon>Drosophilidae</taxon>
        <taxon>Drosophila</taxon>
        <taxon>Sophophora</taxon>
    </lineage>
</organism>
<dbReference type="EMBL" id="CH964272">
    <property type="protein sequence ID" value="EDW84407.2"/>
    <property type="molecule type" value="Genomic_DNA"/>
</dbReference>
<evidence type="ECO:0000256" key="7">
    <source>
        <dbReference type="ARBA" id="ARBA00023180"/>
    </source>
</evidence>
<keyword evidence="11" id="KW-1185">Reference proteome</keyword>
<evidence type="ECO:0000256" key="6">
    <source>
        <dbReference type="ARBA" id="ARBA00023170"/>
    </source>
</evidence>
<comment type="subcellular location">
    <subcellularLocation>
        <location evidence="1">Cell membrane</location>
        <topology evidence="1">Multi-pass membrane protein</topology>
    </subcellularLocation>
</comment>
<evidence type="ECO:0000256" key="2">
    <source>
        <dbReference type="ARBA" id="ARBA00022475"/>
    </source>
</evidence>
<dbReference type="InterPro" id="IPR052192">
    <property type="entry name" value="Insect_Ionotropic_Sensory_Rcpt"/>
</dbReference>
<keyword evidence="6" id="KW-0675">Receptor</keyword>
<dbReference type="InParanoid" id="B4NGR0"/>
<evidence type="ECO:0000256" key="3">
    <source>
        <dbReference type="ARBA" id="ARBA00022692"/>
    </source>
</evidence>
<feature type="transmembrane region" description="Helical" evidence="8">
    <location>
        <begin position="314"/>
        <end position="335"/>
    </location>
</feature>
<evidence type="ECO:0000313" key="10">
    <source>
        <dbReference type="EMBL" id="EDW84407.2"/>
    </source>
</evidence>
<dbReference type="Proteomes" id="UP000007798">
    <property type="component" value="Unassembled WGS sequence"/>
</dbReference>
<evidence type="ECO:0000256" key="9">
    <source>
        <dbReference type="SAM" id="SignalP"/>
    </source>
</evidence>
<evidence type="ECO:0000313" key="11">
    <source>
        <dbReference type="Proteomes" id="UP000007798"/>
    </source>
</evidence>
<sequence>MVMACPWLILCLCPIWMTNGGTIQNLLLDIKHQSDFHYMLMMENTNSSGNSSSWSRNLVLGELQLPVLQLDAKVSYFLHDKMSKNLISLVYLGGWKFEESLQLLNALVANLRHMTTSRVLFLISMELAKDETILYKLFSYCWKMKLLNALALLEDFETTNTLYGYTNFPTLQLEQRQYVHGSSMAIFPERLKNLHGFRLPIIVGGSTPRVIAYFNKLGQFVYEGAVGHFMDAFQRKYNCRFYQPLPAKGNAFAPSQETVAAVRNLTVEMSMALTFPTIPPFGYSYPYEQMNWCMMLPVEADVPTPEYYTRVFELQAFLLALATMIGISCLLASSLRLHGYPVYKYEFFLHDSCLRGVLGQSFCEVFRAPILVRGIYLQICVLGILITAWYNSYFSTYVTTAPKQMPYNSYDDVMAAHIKVLAWKPEYGELIGRLQQFRKYEHMFLVEPIFSRYLKFRDSFDTNFGYMMTSTKWVIVNEQQKVFTKPLFRLRNDFCFFNNIPFGFPVHENSIYMEPIMNLIMELDANGLPSHWRKMGFTELIKSGELAFVDLSPHREFRAMQLMDLQYIWYGFAFMAILSTSVWLMEIVWHRLKRRWQLKMLTKPL</sequence>
<gene>
    <name evidence="10" type="primary">Dwil\GK14114</name>
    <name evidence="10" type="ORF">Dwil_GK14114</name>
</gene>
<dbReference type="GO" id="GO:0005886">
    <property type="term" value="C:plasma membrane"/>
    <property type="evidence" value="ECO:0007669"/>
    <property type="project" value="UniProtKB-SubCell"/>
</dbReference>
<dbReference type="eggNOG" id="ENOG502T88H">
    <property type="taxonomic scope" value="Eukaryota"/>
</dbReference>
<evidence type="ECO:0000256" key="1">
    <source>
        <dbReference type="ARBA" id="ARBA00004651"/>
    </source>
</evidence>
<feature type="transmembrane region" description="Helical" evidence="8">
    <location>
        <begin position="567"/>
        <end position="589"/>
    </location>
</feature>
<feature type="signal peptide" evidence="9">
    <location>
        <begin position="1"/>
        <end position="20"/>
    </location>
</feature>
<protein>
    <recommendedName>
        <fullName evidence="12">Ionotropic glutamate receptor C-terminal domain-containing protein</fullName>
    </recommendedName>
</protein>
<dbReference type="FunCoup" id="B4NGR0">
    <property type="interactions" value="23"/>
</dbReference>
<dbReference type="AlphaFoldDB" id="B4NGR0"/>
<keyword evidence="7" id="KW-0325">Glycoprotein</keyword>
<feature type="transmembrane region" description="Helical" evidence="8">
    <location>
        <begin position="370"/>
        <end position="390"/>
    </location>
</feature>
<name>B4NGR0_DROWI</name>
<accession>B4NGR0</accession>
<keyword evidence="4 8" id="KW-1133">Transmembrane helix</keyword>
<reference evidence="10 11" key="1">
    <citation type="journal article" date="2007" name="Nature">
        <title>Evolution of genes and genomes on the Drosophila phylogeny.</title>
        <authorList>
            <consortium name="Drosophila 12 Genomes Consortium"/>
            <person name="Clark A.G."/>
            <person name="Eisen M.B."/>
            <person name="Smith D.R."/>
            <person name="Bergman C.M."/>
            <person name="Oliver B."/>
            <person name="Markow T.A."/>
            <person name="Kaufman T.C."/>
            <person name="Kellis M."/>
            <person name="Gelbart W."/>
            <person name="Iyer V.N."/>
            <person name="Pollard D.A."/>
            <person name="Sackton T.B."/>
            <person name="Larracuente A.M."/>
            <person name="Singh N.D."/>
            <person name="Abad J.P."/>
            <person name="Abt D.N."/>
            <person name="Adryan B."/>
            <person name="Aguade M."/>
            <person name="Akashi H."/>
            <person name="Anderson W.W."/>
            <person name="Aquadro C.F."/>
            <person name="Ardell D.H."/>
            <person name="Arguello R."/>
            <person name="Artieri C.G."/>
            <person name="Barbash D.A."/>
            <person name="Barker D."/>
            <person name="Barsanti P."/>
            <person name="Batterham P."/>
            <person name="Batzoglou S."/>
            <person name="Begun D."/>
            <person name="Bhutkar A."/>
            <person name="Blanco E."/>
            <person name="Bosak S.A."/>
            <person name="Bradley R.K."/>
            <person name="Brand A.D."/>
            <person name="Brent M.R."/>
            <person name="Brooks A.N."/>
            <person name="Brown R.H."/>
            <person name="Butlin R.K."/>
            <person name="Caggese C."/>
            <person name="Calvi B.R."/>
            <person name="Bernardo de Carvalho A."/>
            <person name="Caspi A."/>
            <person name="Castrezana S."/>
            <person name="Celniker S.E."/>
            <person name="Chang J.L."/>
            <person name="Chapple C."/>
            <person name="Chatterji S."/>
            <person name="Chinwalla A."/>
            <person name="Civetta A."/>
            <person name="Clifton S.W."/>
            <person name="Comeron J.M."/>
            <person name="Costello J.C."/>
            <person name="Coyne J.A."/>
            <person name="Daub J."/>
            <person name="David R.G."/>
            <person name="Delcher A.L."/>
            <person name="Delehaunty K."/>
            <person name="Do C.B."/>
            <person name="Ebling H."/>
            <person name="Edwards K."/>
            <person name="Eickbush T."/>
            <person name="Evans J.D."/>
            <person name="Filipski A."/>
            <person name="Findeiss S."/>
            <person name="Freyhult E."/>
            <person name="Fulton L."/>
            <person name="Fulton R."/>
            <person name="Garcia A.C."/>
            <person name="Gardiner A."/>
            <person name="Garfield D.A."/>
            <person name="Garvin B.E."/>
            <person name="Gibson G."/>
            <person name="Gilbert D."/>
            <person name="Gnerre S."/>
            <person name="Godfrey J."/>
            <person name="Good R."/>
            <person name="Gotea V."/>
            <person name="Gravely B."/>
            <person name="Greenberg A.J."/>
            <person name="Griffiths-Jones S."/>
            <person name="Gross S."/>
            <person name="Guigo R."/>
            <person name="Gustafson E.A."/>
            <person name="Haerty W."/>
            <person name="Hahn M.W."/>
            <person name="Halligan D.L."/>
            <person name="Halpern A.L."/>
            <person name="Halter G.M."/>
            <person name="Han M.V."/>
            <person name="Heger A."/>
            <person name="Hillier L."/>
            <person name="Hinrichs A.S."/>
            <person name="Holmes I."/>
            <person name="Hoskins R.A."/>
            <person name="Hubisz M.J."/>
            <person name="Hultmark D."/>
            <person name="Huntley M.A."/>
            <person name="Jaffe D.B."/>
            <person name="Jagadeeshan S."/>
            <person name="Jeck W.R."/>
            <person name="Johnson J."/>
            <person name="Jones C.D."/>
            <person name="Jordan W.C."/>
            <person name="Karpen G.H."/>
            <person name="Kataoka E."/>
            <person name="Keightley P.D."/>
            <person name="Kheradpour P."/>
            <person name="Kirkness E.F."/>
            <person name="Koerich L.B."/>
            <person name="Kristiansen K."/>
            <person name="Kudrna D."/>
            <person name="Kulathinal R.J."/>
            <person name="Kumar S."/>
            <person name="Kwok R."/>
            <person name="Lander E."/>
            <person name="Langley C.H."/>
            <person name="Lapoint R."/>
            <person name="Lazzaro B.P."/>
            <person name="Lee S.J."/>
            <person name="Levesque L."/>
            <person name="Li R."/>
            <person name="Lin C.F."/>
            <person name="Lin M.F."/>
            <person name="Lindblad-Toh K."/>
            <person name="Llopart A."/>
            <person name="Long M."/>
            <person name="Low L."/>
            <person name="Lozovsky E."/>
            <person name="Lu J."/>
            <person name="Luo M."/>
            <person name="Machado C.A."/>
            <person name="Makalowski W."/>
            <person name="Marzo M."/>
            <person name="Matsuda M."/>
            <person name="Matzkin L."/>
            <person name="McAllister B."/>
            <person name="McBride C.S."/>
            <person name="McKernan B."/>
            <person name="McKernan K."/>
            <person name="Mendez-Lago M."/>
            <person name="Minx P."/>
            <person name="Mollenhauer M.U."/>
            <person name="Montooth K."/>
            <person name="Mount S.M."/>
            <person name="Mu X."/>
            <person name="Myers E."/>
            <person name="Negre B."/>
            <person name="Newfeld S."/>
            <person name="Nielsen R."/>
            <person name="Noor M.A."/>
            <person name="O'Grady P."/>
            <person name="Pachter L."/>
            <person name="Papaceit M."/>
            <person name="Parisi M.J."/>
            <person name="Parisi M."/>
            <person name="Parts L."/>
            <person name="Pedersen J.S."/>
            <person name="Pesole G."/>
            <person name="Phillippy A.M."/>
            <person name="Ponting C.P."/>
            <person name="Pop M."/>
            <person name="Porcelli D."/>
            <person name="Powell J.R."/>
            <person name="Prohaska S."/>
            <person name="Pruitt K."/>
            <person name="Puig M."/>
            <person name="Quesneville H."/>
            <person name="Ram K.R."/>
            <person name="Rand D."/>
            <person name="Rasmussen M.D."/>
            <person name="Reed L.K."/>
            <person name="Reenan R."/>
            <person name="Reily A."/>
            <person name="Remington K.A."/>
            <person name="Rieger T.T."/>
            <person name="Ritchie M.G."/>
            <person name="Robin C."/>
            <person name="Rogers Y.H."/>
            <person name="Rohde C."/>
            <person name="Rozas J."/>
            <person name="Rubenfield M.J."/>
            <person name="Ruiz A."/>
            <person name="Russo S."/>
            <person name="Salzberg S.L."/>
            <person name="Sanchez-Gracia A."/>
            <person name="Saranga D.J."/>
            <person name="Sato H."/>
            <person name="Schaeffer S.W."/>
            <person name="Schatz M.C."/>
            <person name="Schlenke T."/>
            <person name="Schwartz R."/>
            <person name="Segarra C."/>
            <person name="Singh R.S."/>
            <person name="Sirot L."/>
            <person name="Sirota M."/>
            <person name="Sisneros N.B."/>
            <person name="Smith C.D."/>
            <person name="Smith T.F."/>
            <person name="Spieth J."/>
            <person name="Stage D.E."/>
            <person name="Stark A."/>
            <person name="Stephan W."/>
            <person name="Strausberg R.L."/>
            <person name="Strempel S."/>
            <person name="Sturgill D."/>
            <person name="Sutton G."/>
            <person name="Sutton G.G."/>
            <person name="Tao W."/>
            <person name="Teichmann S."/>
            <person name="Tobari Y.N."/>
            <person name="Tomimura Y."/>
            <person name="Tsolas J.M."/>
            <person name="Valente V.L."/>
            <person name="Venter E."/>
            <person name="Venter J.C."/>
            <person name="Vicario S."/>
            <person name="Vieira F.G."/>
            <person name="Vilella A.J."/>
            <person name="Villasante A."/>
            <person name="Walenz B."/>
            <person name="Wang J."/>
            <person name="Wasserman M."/>
            <person name="Watts T."/>
            <person name="Wilson D."/>
            <person name="Wilson R.K."/>
            <person name="Wing R.A."/>
            <person name="Wolfner M.F."/>
            <person name="Wong A."/>
            <person name="Wong G.K."/>
            <person name="Wu C.I."/>
            <person name="Wu G."/>
            <person name="Yamamoto D."/>
            <person name="Yang H.P."/>
            <person name="Yang S.P."/>
            <person name="Yorke J.A."/>
            <person name="Yoshida K."/>
            <person name="Zdobnov E."/>
            <person name="Zhang P."/>
            <person name="Zhang Y."/>
            <person name="Zimin A.V."/>
            <person name="Baldwin J."/>
            <person name="Abdouelleil A."/>
            <person name="Abdulkadir J."/>
            <person name="Abebe A."/>
            <person name="Abera B."/>
            <person name="Abreu J."/>
            <person name="Acer S.C."/>
            <person name="Aftuck L."/>
            <person name="Alexander A."/>
            <person name="An P."/>
            <person name="Anderson E."/>
            <person name="Anderson S."/>
            <person name="Arachi H."/>
            <person name="Azer M."/>
            <person name="Bachantsang P."/>
            <person name="Barry A."/>
            <person name="Bayul T."/>
            <person name="Berlin A."/>
            <person name="Bessette D."/>
            <person name="Bloom T."/>
            <person name="Blye J."/>
            <person name="Boguslavskiy L."/>
            <person name="Bonnet C."/>
            <person name="Boukhgalter B."/>
            <person name="Bourzgui I."/>
            <person name="Brown A."/>
            <person name="Cahill P."/>
            <person name="Channer S."/>
            <person name="Cheshatsang Y."/>
            <person name="Chuda L."/>
            <person name="Citroen M."/>
            <person name="Collymore A."/>
            <person name="Cooke P."/>
            <person name="Costello M."/>
            <person name="D'Aco K."/>
            <person name="Daza R."/>
            <person name="De Haan G."/>
            <person name="DeGray S."/>
            <person name="DeMaso C."/>
            <person name="Dhargay N."/>
            <person name="Dooley K."/>
            <person name="Dooley E."/>
            <person name="Doricent M."/>
            <person name="Dorje P."/>
            <person name="Dorjee K."/>
            <person name="Dupes A."/>
            <person name="Elong R."/>
            <person name="Falk J."/>
            <person name="Farina A."/>
            <person name="Faro S."/>
            <person name="Ferguson D."/>
            <person name="Fisher S."/>
            <person name="Foley C.D."/>
            <person name="Franke A."/>
            <person name="Friedrich D."/>
            <person name="Gadbois L."/>
            <person name="Gearin G."/>
            <person name="Gearin C.R."/>
            <person name="Giannoukos G."/>
            <person name="Goode T."/>
            <person name="Graham J."/>
            <person name="Grandbois E."/>
            <person name="Grewal S."/>
            <person name="Gyaltsen K."/>
            <person name="Hafez N."/>
            <person name="Hagos B."/>
            <person name="Hall J."/>
            <person name="Henson C."/>
            <person name="Hollinger A."/>
            <person name="Honan T."/>
            <person name="Huard M.D."/>
            <person name="Hughes L."/>
            <person name="Hurhula B."/>
            <person name="Husby M.E."/>
            <person name="Kamat A."/>
            <person name="Kanga B."/>
            <person name="Kashin S."/>
            <person name="Khazanovich D."/>
            <person name="Kisner P."/>
            <person name="Lance K."/>
            <person name="Lara M."/>
            <person name="Lee W."/>
            <person name="Lennon N."/>
            <person name="Letendre F."/>
            <person name="LeVine R."/>
            <person name="Lipovsky A."/>
            <person name="Liu X."/>
            <person name="Liu J."/>
            <person name="Liu S."/>
            <person name="Lokyitsang T."/>
            <person name="Lokyitsang Y."/>
            <person name="Lubonja R."/>
            <person name="Lui A."/>
            <person name="MacDonald P."/>
            <person name="Magnisalis V."/>
            <person name="Maru K."/>
            <person name="Matthews C."/>
            <person name="McCusker W."/>
            <person name="McDonough S."/>
            <person name="Mehta T."/>
            <person name="Meldrim J."/>
            <person name="Meneus L."/>
            <person name="Mihai O."/>
            <person name="Mihalev A."/>
            <person name="Mihova T."/>
            <person name="Mittelman R."/>
            <person name="Mlenga V."/>
            <person name="Montmayeur A."/>
            <person name="Mulrain L."/>
            <person name="Navidi A."/>
            <person name="Naylor J."/>
            <person name="Negash T."/>
            <person name="Nguyen T."/>
            <person name="Nguyen N."/>
            <person name="Nicol R."/>
            <person name="Norbu C."/>
            <person name="Norbu N."/>
            <person name="Novod N."/>
            <person name="O'Neill B."/>
            <person name="Osman S."/>
            <person name="Markiewicz E."/>
            <person name="Oyono O.L."/>
            <person name="Patti C."/>
            <person name="Phunkhang P."/>
            <person name="Pierre F."/>
            <person name="Priest M."/>
            <person name="Raghuraman S."/>
            <person name="Rege F."/>
            <person name="Reyes R."/>
            <person name="Rise C."/>
            <person name="Rogov P."/>
            <person name="Ross K."/>
            <person name="Ryan E."/>
            <person name="Settipalli S."/>
            <person name="Shea T."/>
            <person name="Sherpa N."/>
            <person name="Shi L."/>
            <person name="Shih D."/>
            <person name="Sparrow T."/>
            <person name="Spaulding J."/>
            <person name="Stalker J."/>
            <person name="Stange-Thomann N."/>
            <person name="Stavropoulos S."/>
            <person name="Stone C."/>
            <person name="Strader C."/>
            <person name="Tesfaye S."/>
            <person name="Thomson T."/>
            <person name="Thoulutsang Y."/>
            <person name="Thoulutsang D."/>
            <person name="Topham K."/>
            <person name="Topping I."/>
            <person name="Tsamla T."/>
            <person name="Vassiliev H."/>
            <person name="Vo A."/>
            <person name="Wangchuk T."/>
            <person name="Wangdi T."/>
            <person name="Weiand M."/>
            <person name="Wilkinson J."/>
            <person name="Wilson A."/>
            <person name="Yadav S."/>
            <person name="Young G."/>
            <person name="Yu Q."/>
            <person name="Zembek L."/>
            <person name="Zhong D."/>
            <person name="Zimmer A."/>
            <person name="Zwirko Z."/>
            <person name="Jaffe D.B."/>
            <person name="Alvarez P."/>
            <person name="Brockman W."/>
            <person name="Butler J."/>
            <person name="Chin C."/>
            <person name="Gnerre S."/>
            <person name="Grabherr M."/>
            <person name="Kleber M."/>
            <person name="Mauceli E."/>
            <person name="MacCallum I."/>
        </authorList>
    </citation>
    <scope>NUCLEOTIDE SEQUENCE [LARGE SCALE GENOMIC DNA]</scope>
    <source>
        <strain evidence="11">Tucson 14030-0811.24</strain>
    </source>
</reference>
<keyword evidence="5 8" id="KW-0472">Membrane</keyword>
<keyword evidence="9" id="KW-0732">Signal</keyword>
<evidence type="ECO:0000256" key="4">
    <source>
        <dbReference type="ARBA" id="ARBA00022989"/>
    </source>
</evidence>
<keyword evidence="2" id="KW-1003">Cell membrane</keyword>
<evidence type="ECO:0008006" key="12">
    <source>
        <dbReference type="Google" id="ProtNLM"/>
    </source>
</evidence>
<keyword evidence="3 8" id="KW-0812">Transmembrane</keyword>
<dbReference type="HOGENOM" id="CLU_021814_2_0_1"/>
<proteinExistence type="predicted"/>